<protein>
    <recommendedName>
        <fullName evidence="5">Lipoprotein</fullName>
    </recommendedName>
</protein>
<feature type="compositionally biased region" description="Low complexity" evidence="1">
    <location>
        <begin position="34"/>
        <end position="46"/>
    </location>
</feature>
<feature type="chain" id="PRO_5046298768" description="Lipoprotein" evidence="2">
    <location>
        <begin position="23"/>
        <end position="190"/>
    </location>
</feature>
<proteinExistence type="predicted"/>
<dbReference type="PROSITE" id="PS51257">
    <property type="entry name" value="PROKAR_LIPOPROTEIN"/>
    <property type="match status" value="1"/>
</dbReference>
<gene>
    <name evidence="3" type="ORF">GCM10008916_14630</name>
</gene>
<feature type="region of interest" description="Disordered" evidence="1">
    <location>
        <begin position="26"/>
        <end position="125"/>
    </location>
</feature>
<sequence>MNKKLFLKLGLLLLSMSLVGCGQENNLTGKDNSSKSSASQSVSDTQSSEEESIKTTYLSAENAAKSEPDDEDAQPKLSVSQSVSDTQSSGEENIKTTSTSDENAVKSEPDDKEVKPSTQQEANKEEYYDLIKKAWQKQEDYINSIDDPKEKQSVQTAHSAAIFKANELLLAHPEDSEAINESLKKVLDGE</sequence>
<evidence type="ECO:0000256" key="1">
    <source>
        <dbReference type="SAM" id="MobiDB-lite"/>
    </source>
</evidence>
<keyword evidence="2" id="KW-0732">Signal</keyword>
<evidence type="ECO:0000313" key="4">
    <source>
        <dbReference type="Proteomes" id="UP001501764"/>
    </source>
</evidence>
<feature type="compositionally biased region" description="Low complexity" evidence="1">
    <location>
        <begin position="78"/>
        <end position="89"/>
    </location>
</feature>
<dbReference type="RefSeq" id="WP_224167950.1">
    <property type="nucleotide sequence ID" value="NZ_BAAACO010000001.1"/>
</dbReference>
<feature type="signal peptide" evidence="2">
    <location>
        <begin position="1"/>
        <end position="22"/>
    </location>
</feature>
<keyword evidence="4" id="KW-1185">Reference proteome</keyword>
<evidence type="ECO:0000256" key="2">
    <source>
        <dbReference type="SAM" id="SignalP"/>
    </source>
</evidence>
<organism evidence="3 4">
    <name type="scientific">Clostridium nitritogenes</name>
    <dbReference type="NCBI Taxonomy" id="83340"/>
    <lineage>
        <taxon>Bacteria</taxon>
        <taxon>Bacillati</taxon>
        <taxon>Bacillota</taxon>
        <taxon>Clostridia</taxon>
        <taxon>Eubacteriales</taxon>
        <taxon>Clostridiaceae</taxon>
        <taxon>Clostridium</taxon>
    </lineage>
</organism>
<evidence type="ECO:0008006" key="5">
    <source>
        <dbReference type="Google" id="ProtNLM"/>
    </source>
</evidence>
<reference evidence="3 4" key="1">
    <citation type="journal article" date="2019" name="Int. J. Syst. Evol. Microbiol.">
        <title>The Global Catalogue of Microorganisms (GCM) 10K type strain sequencing project: providing services to taxonomists for standard genome sequencing and annotation.</title>
        <authorList>
            <consortium name="The Broad Institute Genomics Platform"/>
            <consortium name="The Broad Institute Genome Sequencing Center for Infectious Disease"/>
            <person name="Wu L."/>
            <person name="Ma J."/>
        </authorList>
    </citation>
    <scope>NUCLEOTIDE SEQUENCE [LARGE SCALE GENOMIC DNA]</scope>
    <source>
        <strain evidence="3 4">JCM 6485</strain>
    </source>
</reference>
<evidence type="ECO:0000313" key="3">
    <source>
        <dbReference type="EMBL" id="GAA0858120.1"/>
    </source>
</evidence>
<dbReference type="EMBL" id="BAAACO010000001">
    <property type="protein sequence ID" value="GAA0858120.1"/>
    <property type="molecule type" value="Genomic_DNA"/>
</dbReference>
<name>A0ABN1LMX8_9CLOT</name>
<dbReference type="Proteomes" id="UP001501764">
    <property type="component" value="Unassembled WGS sequence"/>
</dbReference>
<accession>A0ABN1LMX8</accession>
<comment type="caution">
    <text evidence="3">The sequence shown here is derived from an EMBL/GenBank/DDBJ whole genome shotgun (WGS) entry which is preliminary data.</text>
</comment>
<feature type="compositionally biased region" description="Basic and acidic residues" evidence="1">
    <location>
        <begin position="103"/>
        <end position="115"/>
    </location>
</feature>